<dbReference type="EMBL" id="BMHK01000002">
    <property type="protein sequence ID" value="GGB88431.1"/>
    <property type="molecule type" value="Genomic_DNA"/>
</dbReference>
<sequence>MADSLHRASPLPGGTVTLEGATLSAAPEMGRYSLRARDPAALAALIGRELPDAIGACSGGIARLGPDEFYALLPAQDALPSGEGGPVSIVDVSARAVGIVVEGAGAARAIMAGCPLDLDRMQPGRATRTVFEGVEILLVRETETRFQIDVWRSFASWLWRSLAGVNAA</sequence>
<accession>A0A916X417</accession>
<reference evidence="1" key="2">
    <citation type="submission" date="2020-09" db="EMBL/GenBank/DDBJ databases">
        <authorList>
            <person name="Sun Q."/>
            <person name="Zhou Y."/>
        </authorList>
    </citation>
    <scope>NUCLEOTIDE SEQUENCE</scope>
    <source>
        <strain evidence="1">CGMCC 1.15095</strain>
    </source>
</reference>
<dbReference type="Proteomes" id="UP000608154">
    <property type="component" value="Unassembled WGS sequence"/>
</dbReference>
<dbReference type="Gene3D" id="3.30.70.1520">
    <property type="entry name" value="Heterotetrameric sarcosine oxidase"/>
    <property type="match status" value="1"/>
</dbReference>
<gene>
    <name evidence="1" type="primary">soxG</name>
    <name evidence="1" type="ORF">GCM10011494_03410</name>
</gene>
<dbReference type="Gene3D" id="3.30.1360.120">
    <property type="entry name" value="Probable tRNA modification gtpase trme, domain 1"/>
    <property type="match status" value="1"/>
</dbReference>
<dbReference type="RefSeq" id="WP_188767685.1">
    <property type="nucleotide sequence ID" value="NZ_BMHK01000002.1"/>
</dbReference>
<evidence type="ECO:0000313" key="2">
    <source>
        <dbReference type="Proteomes" id="UP000608154"/>
    </source>
</evidence>
<dbReference type="SUPFAM" id="SSF103025">
    <property type="entry name" value="Folate-binding domain"/>
    <property type="match status" value="1"/>
</dbReference>
<evidence type="ECO:0000313" key="1">
    <source>
        <dbReference type="EMBL" id="GGB88431.1"/>
    </source>
</evidence>
<dbReference type="InterPro" id="IPR027266">
    <property type="entry name" value="TrmE/GcvT-like"/>
</dbReference>
<keyword evidence="2" id="KW-1185">Reference proteome</keyword>
<comment type="caution">
    <text evidence="1">The sequence shown here is derived from an EMBL/GenBank/DDBJ whole genome shotgun (WGS) entry which is preliminary data.</text>
</comment>
<protein>
    <submittedName>
        <fullName evidence="1">Sarcosine oxidase subunit gamma</fullName>
    </submittedName>
</protein>
<organism evidence="1 2">
    <name type="scientific">Novosphingobium endophyticum</name>
    <dbReference type="NCBI Taxonomy" id="1955250"/>
    <lineage>
        <taxon>Bacteria</taxon>
        <taxon>Pseudomonadati</taxon>
        <taxon>Pseudomonadota</taxon>
        <taxon>Alphaproteobacteria</taxon>
        <taxon>Sphingomonadales</taxon>
        <taxon>Sphingomonadaceae</taxon>
        <taxon>Novosphingobium</taxon>
    </lineage>
</organism>
<dbReference type="AlphaFoldDB" id="A0A916X417"/>
<proteinExistence type="predicted"/>
<name>A0A916X417_9SPHN</name>
<reference evidence="1" key="1">
    <citation type="journal article" date="2014" name="Int. J. Syst. Evol. Microbiol.">
        <title>Complete genome sequence of Corynebacterium casei LMG S-19264T (=DSM 44701T), isolated from a smear-ripened cheese.</title>
        <authorList>
            <consortium name="US DOE Joint Genome Institute (JGI-PGF)"/>
            <person name="Walter F."/>
            <person name="Albersmeier A."/>
            <person name="Kalinowski J."/>
            <person name="Ruckert C."/>
        </authorList>
    </citation>
    <scope>NUCLEOTIDE SEQUENCE</scope>
    <source>
        <strain evidence="1">CGMCC 1.15095</strain>
    </source>
</reference>